<dbReference type="PROSITE" id="PS50901">
    <property type="entry name" value="FTSK"/>
    <property type="match status" value="1"/>
</dbReference>
<evidence type="ECO:0000256" key="2">
    <source>
        <dbReference type="ARBA" id="ARBA00022741"/>
    </source>
</evidence>
<dbReference type="InterPro" id="IPR036390">
    <property type="entry name" value="WH_DNA-bd_sf"/>
</dbReference>
<keyword evidence="4" id="KW-0238">DNA-binding</keyword>
<evidence type="ECO:0000256" key="4">
    <source>
        <dbReference type="ARBA" id="ARBA00023125"/>
    </source>
</evidence>
<keyword evidence="2 5" id="KW-0547">Nucleotide-binding</keyword>
<dbReference type="Gene3D" id="1.10.10.10">
    <property type="entry name" value="Winged helix-like DNA-binding domain superfamily/Winged helix DNA-binding domain"/>
    <property type="match status" value="1"/>
</dbReference>
<evidence type="ECO:0000313" key="9">
    <source>
        <dbReference type="Proteomes" id="UP001209681"/>
    </source>
</evidence>
<dbReference type="SMART" id="SM00382">
    <property type="entry name" value="AAA"/>
    <property type="match status" value="1"/>
</dbReference>
<evidence type="ECO:0000256" key="6">
    <source>
        <dbReference type="SAM" id="MobiDB-lite"/>
    </source>
</evidence>
<dbReference type="PANTHER" id="PTHR22683">
    <property type="entry name" value="SPORULATION PROTEIN RELATED"/>
    <property type="match status" value="1"/>
</dbReference>
<dbReference type="InterPro" id="IPR041027">
    <property type="entry name" value="FtsK_alpha"/>
</dbReference>
<sequence>MSQADPRDIVTIDLFGTPHKIRASSGVSDPESVLALLKEELQYVQKATPPSKSSVGNEKLLLTAALNLTGKLLALQKEDRNLTHAVQTRFHGMISQLDRASGRQQAEIVFPAPTGKQTETKPTEPASTGLSSGKNPSEPTETLPSLPAAAVPVSPPSLPPEQKKASVSTPSVPVPLWEKTTPTARPEPQADWQMPDPGFLTPKDPAPPTQDSASLQTKAEILESKLGDFGIRGEVVRIVPGPVITTFEYRPAPGIKISKIVNLSDDLALALSALSIRIVAPIPGKDVIGIEIPNQDREMVRLREVIESPAFLQHPSKLTLCLGKDIEGRPVVAPMDQMPHLLIAGATGTGKSVGLNSMITSLLYKARPDEVKLLMIDPKRIELSFYNDIPHLISPVVTDMKLATNALYWAVREMERRYGLLADHQTRNITGFNKKMRATGLDAPLPFIVIIIDELADLMMVASRDVEVALARLAQMARAAGIHLILATQRPSVDVLTGVIKANFPTRISFQVSSRIDSRTIIDSMGAESLLGNGDMLFVPPGTSRIQRIHGAFVAEEELFRITEFIKSQKAPEYLPDVTETAHAESTENGETEYDDRYDEAVDLVLRTRQASISSVQRHLRIGYNRAARIIETMEKENIVGPADGARPREILLPEPDDTNGNFA</sequence>
<dbReference type="EMBL" id="JAPFPW010000005">
    <property type="protein sequence ID" value="MCW7753596.1"/>
    <property type="molecule type" value="Genomic_DNA"/>
</dbReference>
<dbReference type="InterPro" id="IPR050206">
    <property type="entry name" value="FtsK/SpoIIIE/SftA"/>
</dbReference>
<proteinExistence type="inferred from homology"/>
<protein>
    <submittedName>
        <fullName evidence="8">DNA translocase FtsK</fullName>
    </submittedName>
</protein>
<keyword evidence="3 5" id="KW-0067">ATP-binding</keyword>
<feature type="region of interest" description="Disordered" evidence="6">
    <location>
        <begin position="109"/>
        <end position="212"/>
    </location>
</feature>
<reference evidence="8 9" key="1">
    <citation type="submission" date="2022-11" db="EMBL/GenBank/DDBJ databases">
        <title>Desulfobotulus tamanensis H1 sp. nov. - anaerobic, alkaliphilic, sulphate reducing bacterium isolated from terrestrial mud volcano.</title>
        <authorList>
            <person name="Frolova A."/>
            <person name="Merkel A.Y."/>
            <person name="Slobodkin A.I."/>
        </authorList>
    </citation>
    <scope>NUCLEOTIDE SEQUENCE [LARGE SCALE GENOMIC DNA]</scope>
    <source>
        <strain evidence="8 9">H1</strain>
    </source>
</reference>
<dbReference type="Proteomes" id="UP001209681">
    <property type="component" value="Unassembled WGS sequence"/>
</dbReference>
<feature type="compositionally biased region" description="Polar residues" evidence="6">
    <location>
        <begin position="125"/>
        <end position="142"/>
    </location>
</feature>
<dbReference type="Pfam" id="PF09397">
    <property type="entry name" value="FtsK_gamma"/>
    <property type="match status" value="1"/>
</dbReference>
<comment type="similarity">
    <text evidence="1">Belongs to the FtsK/SpoIIIE/SftA family.</text>
</comment>
<feature type="binding site" evidence="5">
    <location>
        <begin position="345"/>
        <end position="352"/>
    </location>
    <ligand>
        <name>ATP</name>
        <dbReference type="ChEBI" id="CHEBI:30616"/>
    </ligand>
</feature>
<evidence type="ECO:0000256" key="1">
    <source>
        <dbReference type="ARBA" id="ARBA00006474"/>
    </source>
</evidence>
<dbReference type="SUPFAM" id="SSF52540">
    <property type="entry name" value="P-loop containing nucleoside triphosphate hydrolases"/>
    <property type="match status" value="1"/>
</dbReference>
<dbReference type="SMART" id="SM00843">
    <property type="entry name" value="Ftsk_gamma"/>
    <property type="match status" value="1"/>
</dbReference>
<evidence type="ECO:0000256" key="3">
    <source>
        <dbReference type="ARBA" id="ARBA00022840"/>
    </source>
</evidence>
<dbReference type="InterPro" id="IPR027417">
    <property type="entry name" value="P-loop_NTPase"/>
</dbReference>
<dbReference type="InterPro" id="IPR002543">
    <property type="entry name" value="FtsK_dom"/>
</dbReference>
<dbReference type="InterPro" id="IPR036388">
    <property type="entry name" value="WH-like_DNA-bd_sf"/>
</dbReference>
<gene>
    <name evidence="8" type="ORF">OOT00_06285</name>
</gene>
<evidence type="ECO:0000256" key="5">
    <source>
        <dbReference type="PROSITE-ProRule" id="PRU00289"/>
    </source>
</evidence>
<dbReference type="PANTHER" id="PTHR22683:SF41">
    <property type="entry name" value="DNA TRANSLOCASE FTSK"/>
    <property type="match status" value="1"/>
</dbReference>
<organism evidence="8 9">
    <name type="scientific">Desulfobotulus pelophilus</name>
    <dbReference type="NCBI Taxonomy" id="2823377"/>
    <lineage>
        <taxon>Bacteria</taxon>
        <taxon>Pseudomonadati</taxon>
        <taxon>Thermodesulfobacteriota</taxon>
        <taxon>Desulfobacteria</taxon>
        <taxon>Desulfobacterales</taxon>
        <taxon>Desulfobacteraceae</taxon>
        <taxon>Desulfobotulus</taxon>
    </lineage>
</organism>
<dbReference type="SUPFAM" id="SSF46785">
    <property type="entry name" value="Winged helix' DNA-binding domain"/>
    <property type="match status" value="1"/>
</dbReference>
<name>A0ABT3N807_9BACT</name>
<evidence type="ECO:0000313" key="8">
    <source>
        <dbReference type="EMBL" id="MCW7753596.1"/>
    </source>
</evidence>
<dbReference type="CDD" id="cd01127">
    <property type="entry name" value="TrwB_TraG_TraD_VirD4"/>
    <property type="match status" value="1"/>
</dbReference>
<dbReference type="Pfam" id="PF17854">
    <property type="entry name" value="FtsK_alpha"/>
    <property type="match status" value="1"/>
</dbReference>
<accession>A0ABT3N807</accession>
<dbReference type="Gene3D" id="3.40.50.300">
    <property type="entry name" value="P-loop containing nucleotide triphosphate hydrolases"/>
    <property type="match status" value="1"/>
</dbReference>
<comment type="caution">
    <text evidence="8">The sequence shown here is derived from an EMBL/GenBank/DDBJ whole genome shotgun (WGS) entry which is preliminary data.</text>
</comment>
<dbReference type="InterPro" id="IPR018541">
    <property type="entry name" value="Ftsk_gamma"/>
</dbReference>
<dbReference type="Pfam" id="PF01580">
    <property type="entry name" value="FtsK_SpoIIIE"/>
    <property type="match status" value="1"/>
</dbReference>
<feature type="domain" description="FtsK" evidence="7">
    <location>
        <begin position="328"/>
        <end position="519"/>
    </location>
</feature>
<dbReference type="RefSeq" id="WP_265424466.1">
    <property type="nucleotide sequence ID" value="NZ_JAPFPW010000005.1"/>
</dbReference>
<evidence type="ECO:0000259" key="7">
    <source>
        <dbReference type="PROSITE" id="PS50901"/>
    </source>
</evidence>
<keyword evidence="9" id="KW-1185">Reference proteome</keyword>
<dbReference type="InterPro" id="IPR003593">
    <property type="entry name" value="AAA+_ATPase"/>
</dbReference>
<feature type="compositionally biased region" description="Low complexity" evidence="6">
    <location>
        <begin position="143"/>
        <end position="152"/>
    </location>
</feature>
<dbReference type="Gene3D" id="3.30.980.40">
    <property type="match status" value="1"/>
</dbReference>